<evidence type="ECO:0000256" key="1">
    <source>
        <dbReference type="ARBA" id="ARBA00004683"/>
    </source>
</evidence>
<dbReference type="Proteomes" id="UP000781710">
    <property type="component" value="Unassembled WGS sequence"/>
</dbReference>
<dbReference type="InterPro" id="IPR010123">
    <property type="entry name" value="PHA_synth_III_E"/>
</dbReference>
<comment type="caution">
    <text evidence="5">The sequence shown here is derived from an EMBL/GenBank/DDBJ whole genome shotgun (WGS) entry which is preliminary data.</text>
</comment>
<organism evidence="5 6">
    <name type="scientific">Pseudoxanthomonas japonensis</name>
    <dbReference type="NCBI Taxonomy" id="69284"/>
    <lineage>
        <taxon>Bacteria</taxon>
        <taxon>Pseudomonadati</taxon>
        <taxon>Pseudomonadota</taxon>
        <taxon>Gammaproteobacteria</taxon>
        <taxon>Lysobacterales</taxon>
        <taxon>Lysobacteraceae</taxon>
        <taxon>Pseudoxanthomonas</taxon>
    </lineage>
</organism>
<sequence length="468" mass="51595">MANSVPPWPGDFESVAQQYWSLWGDALRQAGAAPTMSMPGAAPGWQQTVDWWSKLVPGGQPQVDEAVGRFQRQASQWFGQMQQVAAQFTGRDHDATDIGRAWRSALGMAEPTPAQNPFADIFRHMQGGAHGMDGWMQQMRPWLENLQRDGDRWMHLPTFGLSREHQERWQQLAQAYQDYQRQVGEYDQLMLQVAQDAFVRFERKLEEHAEPGRQLQNARALFDLWIDAAEEAYAQVAMSSDFRHAYGGLANAQARLHLGVQREVEQVCTLFGMPTRTEVDSAHRKIVELERSLRRLTRAQAAPARRAPAPRVTTPTETPVVVEAPSRSEPVAAKPKTTKKRAPVRRKPSASKAVTKQRPAAKKKGAKKPARRTVAATAPAASKREPVAAATRGVAKKPVRTKKAAAKRVSKASVAKAPKQAKAPPAKPASAKPAAVVSMKDWVARNATRSGVVDSPGTGKKTKRGKGK</sequence>
<feature type="compositionally biased region" description="Basic residues" evidence="4">
    <location>
        <begin position="394"/>
        <end position="410"/>
    </location>
</feature>
<evidence type="ECO:0000256" key="3">
    <source>
        <dbReference type="ARBA" id="ARBA00022752"/>
    </source>
</evidence>
<dbReference type="EMBL" id="PDWW01000003">
    <property type="protein sequence ID" value="KAF1726721.1"/>
    <property type="molecule type" value="Genomic_DNA"/>
</dbReference>
<feature type="compositionally biased region" description="Basic residues" evidence="4">
    <location>
        <begin position="359"/>
        <end position="371"/>
    </location>
</feature>
<evidence type="ECO:0000313" key="6">
    <source>
        <dbReference type="Proteomes" id="UP000781710"/>
    </source>
</evidence>
<feature type="compositionally biased region" description="Low complexity" evidence="4">
    <location>
        <begin position="411"/>
        <end position="438"/>
    </location>
</feature>
<dbReference type="RefSeq" id="WP_162336615.1">
    <property type="nucleotide sequence ID" value="NZ_JBHSRQ010000016.1"/>
</dbReference>
<dbReference type="Pfam" id="PF09712">
    <property type="entry name" value="PHA_synth_III_E"/>
    <property type="match status" value="1"/>
</dbReference>
<protein>
    <recommendedName>
        <fullName evidence="2">Poly(3-hydroxyalkanoate) polymerase subunit PhaE</fullName>
    </recommendedName>
</protein>
<comment type="pathway">
    <text evidence="1">Biopolymer metabolism; poly-(R)-3-hydroxybutanoate biosynthesis.</text>
</comment>
<feature type="region of interest" description="Disordered" evidence="4">
    <location>
        <begin position="298"/>
        <end position="468"/>
    </location>
</feature>
<keyword evidence="3" id="KW-0583">PHB biosynthesis</keyword>
<feature type="compositionally biased region" description="Low complexity" evidence="4">
    <location>
        <begin position="298"/>
        <end position="335"/>
    </location>
</feature>
<name>A0ABQ6ZKJ0_9GAMM</name>
<gene>
    <name evidence="5" type="ORF">CSC78_03980</name>
</gene>
<evidence type="ECO:0000313" key="5">
    <source>
        <dbReference type="EMBL" id="KAF1726721.1"/>
    </source>
</evidence>
<feature type="compositionally biased region" description="Low complexity" evidence="4">
    <location>
        <begin position="372"/>
        <end position="381"/>
    </location>
</feature>
<evidence type="ECO:0000256" key="4">
    <source>
        <dbReference type="SAM" id="MobiDB-lite"/>
    </source>
</evidence>
<reference evidence="5 6" key="1">
    <citation type="submission" date="2017-10" db="EMBL/GenBank/DDBJ databases">
        <title>Whole genome sequencing of members of genus Pseudoxanthomonas.</title>
        <authorList>
            <person name="Kumar S."/>
            <person name="Bansal K."/>
            <person name="Kaur A."/>
            <person name="Patil P."/>
            <person name="Sharma S."/>
            <person name="Patil P.B."/>
        </authorList>
    </citation>
    <scope>NUCLEOTIDE SEQUENCE [LARGE SCALE GENOMIC DNA]</scope>
    <source>
        <strain evidence="5 6">DSM 17109</strain>
    </source>
</reference>
<evidence type="ECO:0000256" key="2">
    <source>
        <dbReference type="ARBA" id="ARBA00019066"/>
    </source>
</evidence>
<proteinExistence type="predicted"/>
<feature type="compositionally biased region" description="Basic residues" evidence="4">
    <location>
        <begin position="336"/>
        <end position="349"/>
    </location>
</feature>
<keyword evidence="6" id="KW-1185">Reference proteome</keyword>
<dbReference type="NCBIfam" id="TIGR01834">
    <property type="entry name" value="PHA_synth_III_E"/>
    <property type="match status" value="1"/>
</dbReference>
<accession>A0ABQ6ZKJ0</accession>